<reference evidence="2 3" key="1">
    <citation type="submission" date="2018-06" db="EMBL/GenBank/DDBJ databases">
        <title>Comparative genomics reveals the genomic features of Rhizophagus irregularis, R. cerebriforme, R. diaphanum and Gigaspora rosea, and their symbiotic lifestyle signature.</title>
        <authorList>
            <person name="Morin E."/>
            <person name="San Clemente H."/>
            <person name="Chen E.C.H."/>
            <person name="De La Providencia I."/>
            <person name="Hainaut M."/>
            <person name="Kuo A."/>
            <person name="Kohler A."/>
            <person name="Murat C."/>
            <person name="Tang N."/>
            <person name="Roy S."/>
            <person name="Loubradou J."/>
            <person name="Henrissat B."/>
            <person name="Grigoriev I.V."/>
            <person name="Corradi N."/>
            <person name="Roux C."/>
            <person name="Martin F.M."/>
        </authorList>
    </citation>
    <scope>NUCLEOTIDE SEQUENCE [LARGE SCALE GENOMIC DNA]</scope>
    <source>
        <strain evidence="2 3">DAOM 227022</strain>
    </source>
</reference>
<sequence>MLKNLEYKQAIYSQNKTIKKLKEKITLINNKAENVIETDIIVLNNTEIQKSVKKEIEEKKLELVIFMSTLQYLFILLSLPYTNCLDLIISNQIFYIRVSGFNISCVIIYLLCKILTQYSNEDSGVKYSHLVVEAMLTGGTCMFKPIIDSAKSNCEVILYKILDHLESTSQEKVLQIGFDYSWSHFCNAHQASGEFLYLDNLSDI</sequence>
<dbReference type="EMBL" id="QKYT01001452">
    <property type="protein sequence ID" value="RIA79219.1"/>
    <property type="molecule type" value="Genomic_DNA"/>
</dbReference>
<gene>
    <name evidence="2" type="ORF">C1645_841233</name>
</gene>
<dbReference type="AlphaFoldDB" id="A0A397S3C6"/>
<evidence type="ECO:0000313" key="3">
    <source>
        <dbReference type="Proteomes" id="UP000265703"/>
    </source>
</evidence>
<dbReference type="Proteomes" id="UP000265703">
    <property type="component" value="Unassembled WGS sequence"/>
</dbReference>
<keyword evidence="1" id="KW-1133">Transmembrane helix</keyword>
<feature type="transmembrane region" description="Helical" evidence="1">
    <location>
        <begin position="63"/>
        <end position="81"/>
    </location>
</feature>
<accession>A0A397S3C6</accession>
<organism evidence="2 3">
    <name type="scientific">Glomus cerebriforme</name>
    <dbReference type="NCBI Taxonomy" id="658196"/>
    <lineage>
        <taxon>Eukaryota</taxon>
        <taxon>Fungi</taxon>
        <taxon>Fungi incertae sedis</taxon>
        <taxon>Mucoromycota</taxon>
        <taxon>Glomeromycotina</taxon>
        <taxon>Glomeromycetes</taxon>
        <taxon>Glomerales</taxon>
        <taxon>Glomeraceae</taxon>
        <taxon>Glomus</taxon>
    </lineage>
</organism>
<keyword evidence="3" id="KW-1185">Reference proteome</keyword>
<name>A0A397S3C6_9GLOM</name>
<feature type="transmembrane region" description="Helical" evidence="1">
    <location>
        <begin position="93"/>
        <end position="112"/>
    </location>
</feature>
<keyword evidence="1" id="KW-0472">Membrane</keyword>
<evidence type="ECO:0000313" key="2">
    <source>
        <dbReference type="EMBL" id="RIA79219.1"/>
    </source>
</evidence>
<comment type="caution">
    <text evidence="2">The sequence shown here is derived from an EMBL/GenBank/DDBJ whole genome shotgun (WGS) entry which is preliminary data.</text>
</comment>
<evidence type="ECO:0000256" key="1">
    <source>
        <dbReference type="SAM" id="Phobius"/>
    </source>
</evidence>
<dbReference type="STRING" id="658196.A0A397S3C6"/>
<proteinExistence type="predicted"/>
<keyword evidence="1" id="KW-0812">Transmembrane</keyword>
<dbReference type="OrthoDB" id="2422601at2759"/>
<protein>
    <submittedName>
        <fullName evidence="2">Uncharacterized protein</fullName>
    </submittedName>
</protein>